<reference evidence="11" key="1">
    <citation type="submission" date="2013-06" db="EMBL/GenBank/DDBJ databases">
        <title>Complete Genome Sequence of Hyperthermophilic Palaeococcus pacificus DY20341T, Isolated from a Deep-Sea Hydrothermal Sediments.</title>
        <authorList>
            <person name="Zeng X."/>
            <person name="Shao Z."/>
        </authorList>
    </citation>
    <scope>NUCLEOTIDE SEQUENCE [LARGE SCALE GENOMIC DNA]</scope>
    <source>
        <strain evidence="11">DY20341</strain>
    </source>
</reference>
<feature type="active site" description="Schiff-base intermediate with dihydroxyacetone-P" evidence="9">
    <location>
        <position position="192"/>
    </location>
</feature>
<dbReference type="eggNOG" id="arCOG04044">
    <property type="taxonomic scope" value="Archaea"/>
</dbReference>
<reference evidence="10 11" key="2">
    <citation type="journal article" date="2015" name="Genome Announc.">
        <title>Complete Genome Sequence of Hyperthermophilic Piezophilic Archaeon Palaeococcus pacificus DY20341T, Isolated from Deep-Sea Hydrothermal Sediments.</title>
        <authorList>
            <person name="Zeng X."/>
            <person name="Jebbar M."/>
            <person name="Shao Z."/>
        </authorList>
    </citation>
    <scope>NUCLEOTIDE SEQUENCE [LARGE SCALE GENOMIC DNA]</scope>
    <source>
        <strain evidence="10 11">DY20341</strain>
    </source>
</reference>
<protein>
    <recommendedName>
        <fullName evidence="4">fructose-bisphosphate aldolase</fullName>
        <ecNumber evidence="4">4.1.2.13</ecNumber>
    </recommendedName>
</protein>
<keyword evidence="11" id="KW-1185">Reference proteome</keyword>
<dbReference type="HOGENOM" id="CLU_057069_2_2_2"/>
<dbReference type="EMBL" id="CP006019">
    <property type="protein sequence ID" value="AIF69174.1"/>
    <property type="molecule type" value="Genomic_DNA"/>
</dbReference>
<dbReference type="NCBIfam" id="NF040816">
    <property type="entry name" value="Fbpase1_Arch"/>
    <property type="match status" value="1"/>
</dbReference>
<comment type="catalytic activity">
    <reaction evidence="1">
        <text>beta-D-fructose 1,6-bisphosphate = D-glyceraldehyde 3-phosphate + dihydroxyacetone phosphate</text>
        <dbReference type="Rhea" id="RHEA:14729"/>
        <dbReference type="ChEBI" id="CHEBI:32966"/>
        <dbReference type="ChEBI" id="CHEBI:57642"/>
        <dbReference type="ChEBI" id="CHEBI:59776"/>
        <dbReference type="EC" id="4.1.2.13"/>
    </reaction>
</comment>
<dbReference type="GO" id="GO:0006096">
    <property type="term" value="P:glycolytic process"/>
    <property type="evidence" value="ECO:0007669"/>
    <property type="project" value="UniProtKB-KW"/>
</dbReference>
<dbReference type="EC" id="4.1.2.13" evidence="4"/>
<sequence>METYNNIGIQRRLRRFFRRDGRALIFAMDHGFEHGPTDFEETWEHIDPNLILKKVIKAGIDGVMTLPGIARIAGKQFYGKDVGLMIKLTSKTELRPKEDHFLQSPLGFVEDVIKLGADAVAATVYWGSPYEDIMMKQFAEIASIAHDYGYPVVQFSYPRGPYINERYGKKEDYRVVMYGARAAAEMGADMIKTYWTGSKETFKKVVEAASGVPVLLSGGAKTDNPVDFLKLVWDVMEAGGSGAVVGRNIFQRKDPEPMIRAILRVIHRNEDPEEAAKAEGLV</sequence>
<dbReference type="GO" id="GO:0004332">
    <property type="term" value="F:fructose-bisphosphate aldolase activity"/>
    <property type="evidence" value="ECO:0007669"/>
    <property type="project" value="UniProtKB-EC"/>
</dbReference>
<evidence type="ECO:0000256" key="9">
    <source>
        <dbReference type="PIRSR" id="PIRSR038992-1"/>
    </source>
</evidence>
<keyword evidence="6" id="KW-0324">Glycolysis</keyword>
<evidence type="ECO:0000256" key="2">
    <source>
        <dbReference type="ARBA" id="ARBA00004496"/>
    </source>
</evidence>
<keyword evidence="5" id="KW-0963">Cytoplasm</keyword>
<dbReference type="Gene3D" id="3.20.20.70">
    <property type="entry name" value="Aldolase class I"/>
    <property type="match status" value="1"/>
</dbReference>
<dbReference type="InterPro" id="IPR002915">
    <property type="entry name" value="DeoC/FbaB/LacD_aldolase"/>
</dbReference>
<dbReference type="STRING" id="1343739.PAP_03775"/>
<comment type="similarity">
    <text evidence="3">Belongs to the DeoC/FbaB aldolase family.</text>
</comment>
<evidence type="ECO:0000313" key="10">
    <source>
        <dbReference type="EMBL" id="AIF69174.1"/>
    </source>
</evidence>
<gene>
    <name evidence="10" type="ORF">PAP_03775</name>
</gene>
<evidence type="ECO:0000256" key="7">
    <source>
        <dbReference type="ARBA" id="ARBA00023239"/>
    </source>
</evidence>
<dbReference type="KEGG" id="ppac:PAP_03775"/>
<dbReference type="SUPFAM" id="SSF51569">
    <property type="entry name" value="Aldolase"/>
    <property type="match status" value="1"/>
</dbReference>
<dbReference type="PIRSF" id="PIRSF038992">
    <property type="entry name" value="Aldolase_Ia"/>
    <property type="match status" value="1"/>
</dbReference>
<dbReference type="InterPro" id="IPR013785">
    <property type="entry name" value="Aldolase_TIM"/>
</dbReference>
<dbReference type="PANTHER" id="PTHR47916">
    <property type="entry name" value="FRUCTOSE-BISPHOSPHATE ALDOLASE CLASS 1"/>
    <property type="match status" value="1"/>
</dbReference>
<dbReference type="Pfam" id="PF01791">
    <property type="entry name" value="DeoC"/>
    <property type="match status" value="1"/>
</dbReference>
<accession>A0A075LSB4</accession>
<evidence type="ECO:0000313" key="11">
    <source>
        <dbReference type="Proteomes" id="UP000027981"/>
    </source>
</evidence>
<dbReference type="GeneID" id="24841882"/>
<evidence type="ECO:0000256" key="5">
    <source>
        <dbReference type="ARBA" id="ARBA00022490"/>
    </source>
</evidence>
<dbReference type="SMART" id="SM01133">
    <property type="entry name" value="DeoC"/>
    <property type="match status" value="1"/>
</dbReference>
<evidence type="ECO:0000256" key="1">
    <source>
        <dbReference type="ARBA" id="ARBA00000441"/>
    </source>
</evidence>
<name>A0A075LSB4_9EURY</name>
<keyword evidence="8" id="KW-0704">Schiff base</keyword>
<proteinExistence type="inferred from homology"/>
<evidence type="ECO:0000256" key="8">
    <source>
        <dbReference type="ARBA" id="ARBA00023270"/>
    </source>
</evidence>
<keyword evidence="7" id="KW-0456">Lyase</keyword>
<dbReference type="InterPro" id="IPR041720">
    <property type="entry name" value="FbaB-like"/>
</dbReference>
<dbReference type="NCBIfam" id="NF005556">
    <property type="entry name" value="PRK07226.1"/>
    <property type="match status" value="1"/>
</dbReference>
<dbReference type="OrthoDB" id="6329at2157"/>
<dbReference type="InterPro" id="IPR050456">
    <property type="entry name" value="DeoC/FbaB_aldolase"/>
</dbReference>
<evidence type="ECO:0000256" key="4">
    <source>
        <dbReference type="ARBA" id="ARBA00013068"/>
    </source>
</evidence>
<dbReference type="AlphaFoldDB" id="A0A075LSB4"/>
<dbReference type="Proteomes" id="UP000027981">
    <property type="component" value="Chromosome"/>
</dbReference>
<evidence type="ECO:0000256" key="3">
    <source>
        <dbReference type="ARBA" id="ARBA00008116"/>
    </source>
</evidence>
<dbReference type="CDD" id="cd00958">
    <property type="entry name" value="DhnA"/>
    <property type="match status" value="1"/>
</dbReference>
<dbReference type="PANTHER" id="PTHR47916:SF1">
    <property type="entry name" value="3-HYDROXY-5-PHOSPHONOOXYPENTANE-2,4-DIONE THIOLASE"/>
    <property type="match status" value="1"/>
</dbReference>
<dbReference type="RefSeq" id="WP_048164761.1">
    <property type="nucleotide sequence ID" value="NZ_CP006019.1"/>
</dbReference>
<feature type="active site" description="Proton donor" evidence="9">
    <location>
        <position position="157"/>
    </location>
</feature>
<dbReference type="GO" id="GO:0005737">
    <property type="term" value="C:cytoplasm"/>
    <property type="evidence" value="ECO:0007669"/>
    <property type="project" value="UniProtKB-SubCell"/>
</dbReference>
<dbReference type="InterPro" id="IPR053414">
    <property type="entry name" value="FBA_class_1"/>
</dbReference>
<organism evidence="10 11">
    <name type="scientific">Palaeococcus pacificus DY20341</name>
    <dbReference type="NCBI Taxonomy" id="1343739"/>
    <lineage>
        <taxon>Archaea</taxon>
        <taxon>Methanobacteriati</taxon>
        <taxon>Methanobacteriota</taxon>
        <taxon>Thermococci</taxon>
        <taxon>Thermococcales</taxon>
        <taxon>Thermococcaceae</taxon>
        <taxon>Palaeococcus</taxon>
    </lineage>
</organism>
<comment type="subcellular location">
    <subcellularLocation>
        <location evidence="2">Cytoplasm</location>
    </subcellularLocation>
</comment>
<evidence type="ECO:0000256" key="6">
    <source>
        <dbReference type="ARBA" id="ARBA00023152"/>
    </source>
</evidence>